<accession>A0A6G1KZP5</accession>
<dbReference type="AlphaFoldDB" id="A0A6G1KZP5"/>
<feature type="compositionally biased region" description="Low complexity" evidence="1">
    <location>
        <begin position="76"/>
        <end position="89"/>
    </location>
</feature>
<proteinExistence type="predicted"/>
<feature type="compositionally biased region" description="Polar residues" evidence="1">
    <location>
        <begin position="7"/>
        <end position="16"/>
    </location>
</feature>
<evidence type="ECO:0000313" key="2">
    <source>
        <dbReference type="EMBL" id="KAF2765638.1"/>
    </source>
</evidence>
<reference evidence="2" key="1">
    <citation type="journal article" date="2020" name="Stud. Mycol.">
        <title>101 Dothideomycetes genomes: a test case for predicting lifestyles and emergence of pathogens.</title>
        <authorList>
            <person name="Haridas S."/>
            <person name="Albert R."/>
            <person name="Binder M."/>
            <person name="Bloem J."/>
            <person name="Labutti K."/>
            <person name="Salamov A."/>
            <person name="Andreopoulos B."/>
            <person name="Baker S."/>
            <person name="Barry K."/>
            <person name="Bills G."/>
            <person name="Bluhm B."/>
            <person name="Cannon C."/>
            <person name="Castanera R."/>
            <person name="Culley D."/>
            <person name="Daum C."/>
            <person name="Ezra D."/>
            <person name="Gonzalez J."/>
            <person name="Henrissat B."/>
            <person name="Kuo A."/>
            <person name="Liang C."/>
            <person name="Lipzen A."/>
            <person name="Lutzoni F."/>
            <person name="Magnuson J."/>
            <person name="Mondo S."/>
            <person name="Nolan M."/>
            <person name="Ohm R."/>
            <person name="Pangilinan J."/>
            <person name="Park H.-J."/>
            <person name="Ramirez L."/>
            <person name="Alfaro M."/>
            <person name="Sun H."/>
            <person name="Tritt A."/>
            <person name="Yoshinaga Y."/>
            <person name="Zwiers L.-H."/>
            <person name="Turgeon B."/>
            <person name="Goodwin S."/>
            <person name="Spatafora J."/>
            <person name="Crous P."/>
            <person name="Grigoriev I."/>
        </authorList>
    </citation>
    <scope>NUCLEOTIDE SEQUENCE</scope>
    <source>
        <strain evidence="2">CBS 116005</strain>
    </source>
</reference>
<dbReference type="EMBL" id="ML995887">
    <property type="protein sequence ID" value="KAF2765638.1"/>
    <property type="molecule type" value="Genomic_DNA"/>
</dbReference>
<organism evidence="2 3">
    <name type="scientific">Teratosphaeria nubilosa</name>
    <dbReference type="NCBI Taxonomy" id="161662"/>
    <lineage>
        <taxon>Eukaryota</taxon>
        <taxon>Fungi</taxon>
        <taxon>Dikarya</taxon>
        <taxon>Ascomycota</taxon>
        <taxon>Pezizomycotina</taxon>
        <taxon>Dothideomycetes</taxon>
        <taxon>Dothideomycetidae</taxon>
        <taxon>Mycosphaerellales</taxon>
        <taxon>Teratosphaeriaceae</taxon>
        <taxon>Teratosphaeria</taxon>
    </lineage>
</organism>
<name>A0A6G1KZP5_9PEZI</name>
<evidence type="ECO:0000313" key="3">
    <source>
        <dbReference type="Proteomes" id="UP000799436"/>
    </source>
</evidence>
<evidence type="ECO:0000256" key="1">
    <source>
        <dbReference type="SAM" id="MobiDB-lite"/>
    </source>
</evidence>
<dbReference type="Proteomes" id="UP000799436">
    <property type="component" value="Unassembled WGS sequence"/>
</dbReference>
<feature type="region of interest" description="Disordered" evidence="1">
    <location>
        <begin position="1"/>
        <end position="102"/>
    </location>
</feature>
<gene>
    <name evidence="2" type="ORF">EJ03DRAFT_385181</name>
</gene>
<keyword evidence="3" id="KW-1185">Reference proteome</keyword>
<protein>
    <submittedName>
        <fullName evidence="2">Uncharacterized protein</fullName>
    </submittedName>
</protein>
<feature type="compositionally biased region" description="Polar residues" evidence="1">
    <location>
        <begin position="48"/>
        <end position="57"/>
    </location>
</feature>
<sequence length="123" mass="13210">MGKKTDATTQLMSSIGTWRIHRQISPVQPASAPPVHEAFSPAAPVPPTSNELPSKSSPYWFPQASASNPNKAQEKQQSSPTPALTSSLSILGQDRTGGAATEHALRTVREKSEWARIEHGEVV</sequence>